<organism evidence="3">
    <name type="scientific">Streptantibioticus silvisoli</name>
    <dbReference type="NCBI Taxonomy" id="2705255"/>
    <lineage>
        <taxon>Bacteria</taxon>
        <taxon>Bacillati</taxon>
        <taxon>Actinomycetota</taxon>
        <taxon>Actinomycetes</taxon>
        <taxon>Kitasatosporales</taxon>
        <taxon>Streptomycetaceae</taxon>
        <taxon>Streptantibioticus</taxon>
    </lineage>
</organism>
<proteinExistence type="predicted"/>
<evidence type="ECO:0000259" key="2">
    <source>
        <dbReference type="Pfam" id="PF13581"/>
    </source>
</evidence>
<dbReference type="PANTHER" id="PTHR35526">
    <property type="entry name" value="ANTI-SIGMA-F FACTOR RSBW-RELATED"/>
    <property type="match status" value="1"/>
</dbReference>
<dbReference type="GO" id="GO:0005524">
    <property type="term" value="F:ATP binding"/>
    <property type="evidence" value="ECO:0007669"/>
    <property type="project" value="UniProtKB-KW"/>
</dbReference>
<dbReference type="Pfam" id="PF13581">
    <property type="entry name" value="HATPase_c_2"/>
    <property type="match status" value="1"/>
</dbReference>
<feature type="domain" description="Histidine kinase/HSP90-like ATPase" evidence="2">
    <location>
        <begin position="17"/>
        <end position="124"/>
    </location>
</feature>
<accession>A0AA90H220</accession>
<gene>
    <name evidence="3" type="ORF">POF50_025300</name>
</gene>
<dbReference type="GO" id="GO:0004674">
    <property type="term" value="F:protein serine/threonine kinase activity"/>
    <property type="evidence" value="ECO:0007669"/>
    <property type="project" value="UniProtKB-KW"/>
</dbReference>
<dbReference type="SUPFAM" id="SSF55874">
    <property type="entry name" value="ATPase domain of HSP90 chaperone/DNA topoisomerase II/histidine kinase"/>
    <property type="match status" value="1"/>
</dbReference>
<dbReference type="InterPro" id="IPR050267">
    <property type="entry name" value="Anti-sigma-factor_SerPK"/>
</dbReference>
<dbReference type="AlphaFoldDB" id="A0AA90H220"/>
<dbReference type="InterPro" id="IPR036890">
    <property type="entry name" value="HATPase_C_sf"/>
</dbReference>
<keyword evidence="1" id="KW-0418">Kinase</keyword>
<evidence type="ECO:0000256" key="1">
    <source>
        <dbReference type="ARBA" id="ARBA00022527"/>
    </source>
</evidence>
<dbReference type="EMBL" id="JABXJJ020000034">
    <property type="protein sequence ID" value="MDI5972618.1"/>
    <property type="molecule type" value="Genomic_DNA"/>
</dbReference>
<keyword evidence="3" id="KW-0067">ATP-binding</keyword>
<keyword evidence="3" id="KW-0547">Nucleotide-binding</keyword>
<keyword evidence="1" id="KW-0808">Transferase</keyword>
<dbReference type="CDD" id="cd16936">
    <property type="entry name" value="HATPase_RsbW-like"/>
    <property type="match status" value="1"/>
</dbReference>
<name>A0AA90H220_9ACTN</name>
<evidence type="ECO:0000313" key="3">
    <source>
        <dbReference type="EMBL" id="MDI5972618.1"/>
    </source>
</evidence>
<protein>
    <submittedName>
        <fullName evidence="3">ATP-binding protein</fullName>
    </submittedName>
</protein>
<comment type="caution">
    <text evidence="3">The sequence shown here is derived from an EMBL/GenBank/DDBJ whole genome shotgun (WGS) entry which is preliminary data.</text>
</comment>
<keyword evidence="1" id="KW-0723">Serine/threonine-protein kinase</keyword>
<dbReference type="PANTHER" id="PTHR35526:SF3">
    <property type="entry name" value="ANTI-SIGMA-F FACTOR RSBW"/>
    <property type="match status" value="1"/>
</dbReference>
<sequence>MRAKGWARSFPVSGGIRAGRQWARDHLAALGWPADEPETVDAVLLTVSELLTNAHLHAHSTAEMVMSWDGRCLHVSVADRDPHMPTRREPSPTAPGGRGMALVDALADTWEAHSMPGGKTVTACFFPSGQPDPHPADSTPA</sequence>
<dbReference type="InterPro" id="IPR003594">
    <property type="entry name" value="HATPase_dom"/>
</dbReference>
<reference evidence="3" key="1">
    <citation type="submission" date="2023-05" db="EMBL/GenBank/DDBJ databases">
        <title>Streptantibioticus silvisoli sp. nov., acidotolerant actinomycetes 1 from pine litter.</title>
        <authorList>
            <person name="Swiecimska M."/>
            <person name="Golinska P."/>
            <person name="Sangal V."/>
            <person name="Wachnowicz B."/>
            <person name="Goodfellow M."/>
        </authorList>
    </citation>
    <scope>NUCLEOTIDE SEQUENCE</scope>
    <source>
        <strain evidence="3">SL13</strain>
    </source>
</reference>
<dbReference type="Gene3D" id="3.30.565.10">
    <property type="entry name" value="Histidine kinase-like ATPase, C-terminal domain"/>
    <property type="match status" value="1"/>
</dbReference>